<evidence type="ECO:0000256" key="1">
    <source>
        <dbReference type="SAM" id="MobiDB-lite"/>
    </source>
</evidence>
<name>A0A1G4AVG6_9PEZI</name>
<keyword evidence="3" id="KW-1185">Reference proteome</keyword>
<protein>
    <submittedName>
        <fullName evidence="2">Uncharacterized protein</fullName>
    </submittedName>
</protein>
<sequence length="99" mass="10423">MPYKVEGGLMAERPHDDLPWAIGYSGLCAATSIQSNCNDSIITCEKLRPLDLTSASAALISRRSLDGLTGSAPPGQAPLASPWVLGQTTEAKGASQDHW</sequence>
<dbReference type="EMBL" id="MJBS01000130">
    <property type="protein sequence ID" value="OHE93042.1"/>
    <property type="molecule type" value="Genomic_DNA"/>
</dbReference>
<evidence type="ECO:0000313" key="3">
    <source>
        <dbReference type="Proteomes" id="UP000176998"/>
    </source>
</evidence>
<dbReference type="AlphaFoldDB" id="A0A1G4AVG6"/>
<reference evidence="2 3" key="1">
    <citation type="submission" date="2016-09" db="EMBL/GenBank/DDBJ databases">
        <authorList>
            <person name="Capua I."/>
            <person name="De Benedictis P."/>
            <person name="Joannis T."/>
            <person name="Lombin L.H."/>
            <person name="Cattoli G."/>
        </authorList>
    </citation>
    <scope>NUCLEOTIDE SEQUENCE [LARGE SCALE GENOMIC DNA]</scope>
    <source>
        <strain evidence="2 3">IMI 309357</strain>
    </source>
</reference>
<comment type="caution">
    <text evidence="2">The sequence shown here is derived from an EMBL/GenBank/DDBJ whole genome shotgun (WGS) entry which is preliminary data.</text>
</comment>
<evidence type="ECO:0000313" key="2">
    <source>
        <dbReference type="EMBL" id="OHE93042.1"/>
    </source>
</evidence>
<accession>A0A1G4AVG6</accession>
<dbReference type="Proteomes" id="UP000176998">
    <property type="component" value="Unassembled WGS sequence"/>
</dbReference>
<dbReference type="RefSeq" id="XP_022470210.1">
    <property type="nucleotide sequence ID" value="XM_022623303.1"/>
</dbReference>
<dbReference type="GeneID" id="34564813"/>
<feature type="region of interest" description="Disordered" evidence="1">
    <location>
        <begin position="67"/>
        <end position="99"/>
    </location>
</feature>
<organism evidence="2 3">
    <name type="scientific">Colletotrichum orchidophilum</name>
    <dbReference type="NCBI Taxonomy" id="1209926"/>
    <lineage>
        <taxon>Eukaryota</taxon>
        <taxon>Fungi</taxon>
        <taxon>Dikarya</taxon>
        <taxon>Ascomycota</taxon>
        <taxon>Pezizomycotina</taxon>
        <taxon>Sordariomycetes</taxon>
        <taxon>Hypocreomycetidae</taxon>
        <taxon>Glomerellales</taxon>
        <taxon>Glomerellaceae</taxon>
        <taxon>Colletotrichum</taxon>
    </lineage>
</organism>
<proteinExistence type="predicted"/>
<gene>
    <name evidence="2" type="ORF">CORC01_11681</name>
</gene>